<dbReference type="EMBL" id="JALJOV010000011">
    <property type="protein sequence ID" value="KAK9868802.1"/>
    <property type="molecule type" value="Genomic_DNA"/>
</dbReference>
<name>A0AAW1TKU5_9CHLO</name>
<accession>A0AAW1TKU5</accession>
<reference evidence="2 3" key="1">
    <citation type="journal article" date="2024" name="Nat. Commun.">
        <title>Phylogenomics reveals the evolutionary origins of lichenization in chlorophyte algae.</title>
        <authorList>
            <person name="Puginier C."/>
            <person name="Libourel C."/>
            <person name="Otte J."/>
            <person name="Skaloud P."/>
            <person name="Haon M."/>
            <person name="Grisel S."/>
            <person name="Petersen M."/>
            <person name="Berrin J.G."/>
            <person name="Delaux P.M."/>
            <person name="Dal Grande F."/>
            <person name="Keller J."/>
        </authorList>
    </citation>
    <scope>NUCLEOTIDE SEQUENCE [LARGE SCALE GENOMIC DNA]</scope>
    <source>
        <strain evidence="2 3">SAG 2523</strain>
    </source>
</reference>
<dbReference type="PANTHER" id="PTHR36804">
    <property type="entry name" value="OSJNBA0013K16.11 PROTEIN"/>
    <property type="match status" value="1"/>
</dbReference>
<feature type="compositionally biased region" description="Polar residues" evidence="1">
    <location>
        <begin position="195"/>
        <end position="209"/>
    </location>
</feature>
<keyword evidence="3" id="KW-1185">Reference proteome</keyword>
<protein>
    <submittedName>
        <fullName evidence="2">Uncharacterized protein</fullName>
    </submittedName>
</protein>
<dbReference type="AlphaFoldDB" id="A0AAW1TKU5"/>
<proteinExistence type="predicted"/>
<gene>
    <name evidence="2" type="ORF">WJX84_000937</name>
</gene>
<sequence>MSLPAGGKPKLRGLEHRTDRIALRNQLARRRRGVGGGHSVTCLWGPIQPILDIGTGVGICGAIAWSALPLLTGQAAQNNKKAATPATADQDEGDGVKFGVMTVVGAIPLVNWSAWIFSALEDEELSQVYYLFAALYSLPMLNRGFSQDAFSIATLVLGLLHIQVERFSRTEAVKLDVPSSIRDAASSLQQQFRRASQSSKAQADVQQLEDQPAPAELERDELDESLSRWDERFQQEPKRDQQKERR</sequence>
<organism evidence="2 3">
    <name type="scientific">Apatococcus fuscideae</name>
    <dbReference type="NCBI Taxonomy" id="2026836"/>
    <lineage>
        <taxon>Eukaryota</taxon>
        <taxon>Viridiplantae</taxon>
        <taxon>Chlorophyta</taxon>
        <taxon>core chlorophytes</taxon>
        <taxon>Trebouxiophyceae</taxon>
        <taxon>Chlorellales</taxon>
        <taxon>Chlorellaceae</taxon>
        <taxon>Apatococcus</taxon>
    </lineage>
</organism>
<comment type="caution">
    <text evidence="2">The sequence shown here is derived from an EMBL/GenBank/DDBJ whole genome shotgun (WGS) entry which is preliminary data.</text>
</comment>
<evidence type="ECO:0000256" key="1">
    <source>
        <dbReference type="SAM" id="MobiDB-lite"/>
    </source>
</evidence>
<dbReference type="Proteomes" id="UP001485043">
    <property type="component" value="Unassembled WGS sequence"/>
</dbReference>
<dbReference type="PANTHER" id="PTHR36804:SF1">
    <property type="entry name" value="OS04G0585600 PROTEIN"/>
    <property type="match status" value="1"/>
</dbReference>
<evidence type="ECO:0000313" key="2">
    <source>
        <dbReference type="EMBL" id="KAK9868802.1"/>
    </source>
</evidence>
<evidence type="ECO:0000313" key="3">
    <source>
        <dbReference type="Proteomes" id="UP001485043"/>
    </source>
</evidence>
<feature type="region of interest" description="Disordered" evidence="1">
    <location>
        <begin position="195"/>
        <end position="246"/>
    </location>
</feature>
<feature type="compositionally biased region" description="Basic and acidic residues" evidence="1">
    <location>
        <begin position="225"/>
        <end position="246"/>
    </location>
</feature>